<evidence type="ECO:0000256" key="6">
    <source>
        <dbReference type="ARBA" id="ARBA00023002"/>
    </source>
</evidence>
<dbReference type="Gene3D" id="3.30.70.100">
    <property type="match status" value="1"/>
</dbReference>
<evidence type="ECO:0000256" key="4">
    <source>
        <dbReference type="ARBA" id="ARBA00022833"/>
    </source>
</evidence>
<evidence type="ECO:0000259" key="10">
    <source>
        <dbReference type="PROSITE" id="PS50846"/>
    </source>
</evidence>
<accession>A0ABQ9JBR4</accession>
<keyword evidence="4" id="KW-0862">Zinc</keyword>
<dbReference type="EMBL" id="JAPWTJ010000892">
    <property type="protein sequence ID" value="KAJ8975005.1"/>
    <property type="molecule type" value="Genomic_DNA"/>
</dbReference>
<evidence type="ECO:0000313" key="12">
    <source>
        <dbReference type="Proteomes" id="UP001162164"/>
    </source>
</evidence>
<evidence type="ECO:0000256" key="9">
    <source>
        <dbReference type="ARBA" id="ARBA00049204"/>
    </source>
</evidence>
<keyword evidence="3" id="KW-0479">Metal-binding</keyword>
<dbReference type="PANTHER" id="PTHR10003">
    <property type="entry name" value="SUPEROXIDE DISMUTASE CU-ZN -RELATED"/>
    <property type="match status" value="1"/>
</dbReference>
<dbReference type="InterPro" id="IPR036423">
    <property type="entry name" value="SOD-like_Cu/Zn_dom_sf"/>
</dbReference>
<dbReference type="InterPro" id="IPR024134">
    <property type="entry name" value="SOD_Cu/Zn_/chaperone"/>
</dbReference>
<dbReference type="SUPFAM" id="SSF49329">
    <property type="entry name" value="Cu,Zn superoxide dismutase-like"/>
    <property type="match status" value="1"/>
</dbReference>
<dbReference type="InterPro" id="IPR006121">
    <property type="entry name" value="HMA_dom"/>
</dbReference>
<comment type="similarity">
    <text evidence="7">In the C-terminal section; belongs to the Cu-Zn superoxide dismutase family.</text>
</comment>
<protein>
    <recommendedName>
        <fullName evidence="2">superoxide dismutase</fullName>
        <ecNumber evidence="2">1.15.1.1</ecNumber>
    </recommendedName>
    <alternativeName>
        <fullName evidence="8">Superoxide dismutase copper chaperone</fullName>
    </alternativeName>
</protein>
<reference evidence="11" key="1">
    <citation type="journal article" date="2023" name="Insect Mol. Biol.">
        <title>Genome sequencing provides insights into the evolution of gene families encoding plant cell wall-degrading enzymes in longhorned beetles.</title>
        <authorList>
            <person name="Shin N.R."/>
            <person name="Okamura Y."/>
            <person name="Kirsch R."/>
            <person name="Pauchet Y."/>
        </authorList>
    </citation>
    <scope>NUCLEOTIDE SEQUENCE</scope>
    <source>
        <strain evidence="11">MMC_N1</strain>
    </source>
</reference>
<dbReference type="Proteomes" id="UP001162164">
    <property type="component" value="Unassembled WGS sequence"/>
</dbReference>
<sequence>MSATKIEFAVQMTCDSCVEAVKKSLENVAGIKSVDVDLKKGSVVVDSNLSTLDLQKRLESTGRKVAVKGYSGSVAAVSLLEAGRAGIQGVIRFVQANPKVCIIDGTIDGLNPGPHHISIHETGDLSQGCESVGDIFNKDNENGRVYGDLGRVTVENNGRADFRLEDNTLKLSDVIGRSFVVAENGEGKRLVCGIIARSAGLFQKIQKLYVPVMGLLFGMKWLNLSLHYNLTT</sequence>
<evidence type="ECO:0000256" key="7">
    <source>
        <dbReference type="ARBA" id="ARBA00025798"/>
    </source>
</evidence>
<organism evidence="11 12">
    <name type="scientific">Molorchus minor</name>
    <dbReference type="NCBI Taxonomy" id="1323400"/>
    <lineage>
        <taxon>Eukaryota</taxon>
        <taxon>Metazoa</taxon>
        <taxon>Ecdysozoa</taxon>
        <taxon>Arthropoda</taxon>
        <taxon>Hexapoda</taxon>
        <taxon>Insecta</taxon>
        <taxon>Pterygota</taxon>
        <taxon>Neoptera</taxon>
        <taxon>Endopterygota</taxon>
        <taxon>Coleoptera</taxon>
        <taxon>Polyphaga</taxon>
        <taxon>Cucujiformia</taxon>
        <taxon>Chrysomeloidea</taxon>
        <taxon>Cerambycidae</taxon>
        <taxon>Lamiinae</taxon>
        <taxon>Monochamini</taxon>
        <taxon>Molorchus</taxon>
    </lineage>
</organism>
<dbReference type="SUPFAM" id="SSF55008">
    <property type="entry name" value="HMA, heavy metal-associated domain"/>
    <property type="match status" value="1"/>
</dbReference>
<proteinExistence type="inferred from homology"/>
<evidence type="ECO:0000256" key="3">
    <source>
        <dbReference type="ARBA" id="ARBA00022723"/>
    </source>
</evidence>
<dbReference type="EC" id="1.15.1.1" evidence="2"/>
<comment type="catalytic activity">
    <reaction evidence="9">
        <text>2 superoxide + 2 H(+) = H2O2 + O2</text>
        <dbReference type="Rhea" id="RHEA:20696"/>
        <dbReference type="ChEBI" id="CHEBI:15378"/>
        <dbReference type="ChEBI" id="CHEBI:15379"/>
        <dbReference type="ChEBI" id="CHEBI:16240"/>
        <dbReference type="ChEBI" id="CHEBI:18421"/>
        <dbReference type="EC" id="1.15.1.1"/>
    </reaction>
</comment>
<keyword evidence="6" id="KW-0560">Oxidoreductase</keyword>
<evidence type="ECO:0000256" key="8">
    <source>
        <dbReference type="ARBA" id="ARBA00032899"/>
    </source>
</evidence>
<feature type="domain" description="HMA" evidence="10">
    <location>
        <begin position="3"/>
        <end position="66"/>
    </location>
</feature>
<gene>
    <name evidence="11" type="ORF">NQ317_013315</name>
</gene>
<evidence type="ECO:0000256" key="2">
    <source>
        <dbReference type="ARBA" id="ARBA00012682"/>
    </source>
</evidence>
<dbReference type="Pfam" id="PF00080">
    <property type="entry name" value="Sod_Cu"/>
    <property type="match status" value="1"/>
</dbReference>
<comment type="caution">
    <text evidence="11">The sequence shown here is derived from an EMBL/GenBank/DDBJ whole genome shotgun (WGS) entry which is preliminary data.</text>
</comment>
<dbReference type="InterPro" id="IPR036163">
    <property type="entry name" value="HMA_dom_sf"/>
</dbReference>
<name>A0ABQ9JBR4_9CUCU</name>
<keyword evidence="5" id="KW-0049">Antioxidant</keyword>
<evidence type="ECO:0000313" key="11">
    <source>
        <dbReference type="EMBL" id="KAJ8975005.1"/>
    </source>
</evidence>
<dbReference type="CDD" id="cd00371">
    <property type="entry name" value="HMA"/>
    <property type="match status" value="1"/>
</dbReference>
<dbReference type="PROSITE" id="PS50846">
    <property type="entry name" value="HMA_2"/>
    <property type="match status" value="1"/>
</dbReference>
<keyword evidence="12" id="KW-1185">Reference proteome</keyword>
<evidence type="ECO:0000256" key="1">
    <source>
        <dbReference type="ARBA" id="ARBA00001973"/>
    </source>
</evidence>
<comment type="cofactor">
    <cofactor evidence="1">
        <name>Cu(2+)</name>
        <dbReference type="ChEBI" id="CHEBI:29036"/>
    </cofactor>
</comment>
<evidence type="ECO:0000256" key="5">
    <source>
        <dbReference type="ARBA" id="ARBA00022862"/>
    </source>
</evidence>
<dbReference type="InterPro" id="IPR001424">
    <property type="entry name" value="SOD_Cu_Zn_dom"/>
</dbReference>
<dbReference type="Gene3D" id="2.60.40.200">
    <property type="entry name" value="Superoxide dismutase, copper/zinc binding domain"/>
    <property type="match status" value="1"/>
</dbReference>
<dbReference type="Pfam" id="PF00403">
    <property type="entry name" value="HMA"/>
    <property type="match status" value="1"/>
</dbReference>